<dbReference type="SMART" id="SM00345">
    <property type="entry name" value="HTH_GNTR"/>
    <property type="match status" value="1"/>
</dbReference>
<dbReference type="PANTHER" id="PTHR44846:SF4">
    <property type="entry name" value="HTH GNTR-TYPE DOMAIN-CONTAINING PROTEIN"/>
    <property type="match status" value="1"/>
</dbReference>
<evidence type="ECO:0000313" key="6">
    <source>
        <dbReference type="Proteomes" id="UP000611796"/>
    </source>
</evidence>
<reference evidence="5 6" key="1">
    <citation type="submission" date="2020-08" db="EMBL/GenBank/DDBJ databases">
        <authorList>
            <person name="Liu C."/>
            <person name="Sun Q."/>
        </authorList>
    </citation>
    <scope>NUCLEOTIDE SEQUENCE [LARGE SCALE GENOMIC DNA]</scope>
    <source>
        <strain evidence="5 6">NSJ-45</strain>
    </source>
</reference>
<keyword evidence="2" id="KW-0238">DNA-binding</keyword>
<gene>
    <name evidence="5" type="ORF">H8891_10000</name>
</gene>
<dbReference type="Pfam" id="PF07702">
    <property type="entry name" value="UTRA"/>
    <property type="match status" value="1"/>
</dbReference>
<evidence type="ECO:0000313" key="5">
    <source>
        <dbReference type="EMBL" id="MBC6004135.1"/>
    </source>
</evidence>
<organism evidence="5 6">
    <name type="scientific">Paeniclostridium hominis</name>
    <dbReference type="NCBI Taxonomy" id="2764329"/>
    <lineage>
        <taxon>Bacteria</taxon>
        <taxon>Bacillati</taxon>
        <taxon>Bacillota</taxon>
        <taxon>Clostridia</taxon>
        <taxon>Peptostreptococcales</taxon>
        <taxon>Peptostreptococcaceae</taxon>
        <taxon>Paeniclostridium</taxon>
    </lineage>
</organism>
<dbReference type="InterPro" id="IPR028978">
    <property type="entry name" value="Chorismate_lyase_/UTRA_dom_sf"/>
</dbReference>
<feature type="domain" description="HTH gntR-type" evidence="4">
    <location>
        <begin position="1"/>
        <end position="69"/>
    </location>
</feature>
<dbReference type="InterPro" id="IPR036388">
    <property type="entry name" value="WH-like_DNA-bd_sf"/>
</dbReference>
<evidence type="ECO:0000256" key="2">
    <source>
        <dbReference type="ARBA" id="ARBA00023125"/>
    </source>
</evidence>
<dbReference type="PROSITE" id="PS50949">
    <property type="entry name" value="HTH_GNTR"/>
    <property type="match status" value="1"/>
</dbReference>
<sequence>MLKYQQIANNIEKYIYDNDFSQGTKLPTVETLALDYNVSKSTIVKALESLVLKGIVYQVQGSGIFVRRRNRTGYIDLNVTAGFTNTLKDFKVTSKVLNFEVINPSEEIAQSLECSTEDEVYSVKRIRYIDREIMCYEESYYKKSVVPYLTKEIAEKSIFEYLEAALGLNIGFSDRYVHIDKLSDDVANILELNSGDPAMTVLEQIYLSSGLTFNFTKLTYHYKHTQFFLQSSPIK</sequence>
<dbReference type="SUPFAM" id="SSF64288">
    <property type="entry name" value="Chorismate lyase-like"/>
    <property type="match status" value="1"/>
</dbReference>
<name>A0ABR7K4U7_9FIRM</name>
<dbReference type="InterPro" id="IPR000524">
    <property type="entry name" value="Tscrpt_reg_HTH_GntR"/>
</dbReference>
<dbReference type="EMBL" id="JACRWD010000003">
    <property type="protein sequence ID" value="MBC6004135.1"/>
    <property type="molecule type" value="Genomic_DNA"/>
</dbReference>
<dbReference type="InterPro" id="IPR011663">
    <property type="entry name" value="UTRA"/>
</dbReference>
<protein>
    <submittedName>
        <fullName evidence="5">GntR family transcriptional regulator</fullName>
    </submittedName>
</protein>
<keyword evidence="1" id="KW-0805">Transcription regulation</keyword>
<dbReference type="SUPFAM" id="SSF46785">
    <property type="entry name" value="Winged helix' DNA-binding domain"/>
    <property type="match status" value="1"/>
</dbReference>
<dbReference type="Pfam" id="PF00392">
    <property type="entry name" value="GntR"/>
    <property type="match status" value="1"/>
</dbReference>
<dbReference type="RefSeq" id="WP_187006350.1">
    <property type="nucleotide sequence ID" value="NZ_JACRWD010000003.1"/>
</dbReference>
<dbReference type="InterPro" id="IPR036390">
    <property type="entry name" value="WH_DNA-bd_sf"/>
</dbReference>
<dbReference type="SMART" id="SM00866">
    <property type="entry name" value="UTRA"/>
    <property type="match status" value="1"/>
</dbReference>
<keyword evidence="6" id="KW-1185">Reference proteome</keyword>
<evidence type="ECO:0000256" key="3">
    <source>
        <dbReference type="ARBA" id="ARBA00023163"/>
    </source>
</evidence>
<dbReference type="PANTHER" id="PTHR44846">
    <property type="entry name" value="MANNOSYL-D-GLYCERATE TRANSPORT/METABOLISM SYSTEM REPRESSOR MNGR-RELATED"/>
    <property type="match status" value="1"/>
</dbReference>
<dbReference type="InterPro" id="IPR050679">
    <property type="entry name" value="Bact_HTH_transcr_reg"/>
</dbReference>
<evidence type="ECO:0000256" key="1">
    <source>
        <dbReference type="ARBA" id="ARBA00023015"/>
    </source>
</evidence>
<accession>A0ABR7K4U7</accession>
<dbReference type="Gene3D" id="1.10.10.10">
    <property type="entry name" value="Winged helix-like DNA-binding domain superfamily/Winged helix DNA-binding domain"/>
    <property type="match status" value="1"/>
</dbReference>
<evidence type="ECO:0000259" key="4">
    <source>
        <dbReference type="PROSITE" id="PS50949"/>
    </source>
</evidence>
<dbReference type="CDD" id="cd07377">
    <property type="entry name" value="WHTH_GntR"/>
    <property type="match status" value="1"/>
</dbReference>
<dbReference type="Gene3D" id="3.40.1410.10">
    <property type="entry name" value="Chorismate lyase-like"/>
    <property type="match status" value="1"/>
</dbReference>
<keyword evidence="3" id="KW-0804">Transcription</keyword>
<proteinExistence type="predicted"/>
<dbReference type="Proteomes" id="UP000611796">
    <property type="component" value="Unassembled WGS sequence"/>
</dbReference>
<comment type="caution">
    <text evidence="5">The sequence shown here is derived from an EMBL/GenBank/DDBJ whole genome shotgun (WGS) entry which is preliminary data.</text>
</comment>